<dbReference type="Proteomes" id="UP000501346">
    <property type="component" value="Chromosome ScIV"/>
</dbReference>
<dbReference type="GO" id="GO:0034080">
    <property type="term" value="P:CENP-A containing chromatin assembly"/>
    <property type="evidence" value="ECO:0007669"/>
    <property type="project" value="InterPro"/>
</dbReference>
<proteinExistence type="predicted"/>
<dbReference type="Pfam" id="PF05238">
    <property type="entry name" value="CENP-N"/>
    <property type="match status" value="1"/>
</dbReference>
<organism evidence="1 2">
    <name type="scientific">Saccharomyces pastorianus</name>
    <name type="common">Lager yeast</name>
    <name type="synonym">Saccharomyces cerevisiae x Saccharomyces eubayanus</name>
    <dbReference type="NCBI Taxonomy" id="27292"/>
    <lineage>
        <taxon>Eukaryota</taxon>
        <taxon>Fungi</taxon>
        <taxon>Dikarya</taxon>
        <taxon>Ascomycota</taxon>
        <taxon>Saccharomycotina</taxon>
        <taxon>Saccharomycetes</taxon>
        <taxon>Saccharomycetales</taxon>
        <taxon>Saccharomycetaceae</taxon>
        <taxon>Saccharomyces</taxon>
    </lineage>
</organism>
<keyword evidence="2" id="KW-1185">Reference proteome</keyword>
<dbReference type="EMBL" id="CP048985">
    <property type="protein sequence ID" value="QID78766.1"/>
    <property type="molecule type" value="Genomic_DNA"/>
</dbReference>
<gene>
    <name evidence="1" type="primary">CHL4_1</name>
    <name evidence="1" type="ORF">GRS66_000987</name>
</gene>
<accession>A0A6C1DP17</accession>
<name>A0A6C1DP17_SACPS</name>
<evidence type="ECO:0000313" key="2">
    <source>
        <dbReference type="Proteomes" id="UP000501346"/>
    </source>
</evidence>
<sequence length="458" mass="52662">MSNELRLEDNYVPTSDTLVVFKQLMKLPVTVLYDLTLSWFAKFGGSFDGDIYLLTETLDLLIEKGVRRNVIVNRILYVYWPDGLNVFQLAEIDCHLMISKPEKFKWLPSKALRGDGKPYVVKLQPAKFIENLQTDLAKIYHCHVYMFKHPSLPVLITRIQLFDSNNLFLSTSNIGSINKESLYNKLDKFQGKPLISRRPYYVAFPLNSPIIFHSVDKDIYARLVLQSISRTISERETIIFKPVQKIPVKSIHNIMTLLGPSRFAESMGPWECYASANFERSPLHDYKKHQGLTGKKVMVREFDDSFLNDDENFYGKEEPEIRRLRLEKNMIKFKGSANGVMDQKYNDLKEFNEHVHNIRNGKKNEDSGEPVYISRYSSLVPIEKVGFTLKNEINSRIITIKLKFNGNDIFGGLHELCDKNLINIDKVPGWLAGENGSFSGTIMNGDFQREQVAKGGLL</sequence>
<reference evidence="1 2" key="1">
    <citation type="journal article" date="2019" name="BMC Genomics">
        <title>Chromosome level assembly and comparative genome analysis confirm lager-brewing yeasts originated from a single hybridization.</title>
        <authorList>
            <person name="Salazar A.N."/>
            <person name="Gorter de Vries A.R."/>
            <person name="van den Broek M."/>
            <person name="Brouwers N."/>
            <person name="de la Torre Cortes P."/>
            <person name="Kuijpers N.G.A."/>
            <person name="Daran J.G."/>
            <person name="Abeel T."/>
        </authorList>
    </citation>
    <scope>NUCLEOTIDE SEQUENCE [LARGE SCALE GENOMIC DNA]</scope>
    <source>
        <strain evidence="1 2">CBS 1483</strain>
    </source>
</reference>
<dbReference type="AlphaFoldDB" id="A0A6C1DP17"/>
<dbReference type="OrthoDB" id="6585699at2759"/>
<dbReference type="GO" id="GO:0007059">
    <property type="term" value="P:chromosome segregation"/>
    <property type="evidence" value="ECO:0007669"/>
    <property type="project" value="InterPro"/>
</dbReference>
<dbReference type="Gene3D" id="3.10.20.720">
    <property type="match status" value="1"/>
</dbReference>
<dbReference type="InterPro" id="IPR007902">
    <property type="entry name" value="Chl4/mis15/CENP-N"/>
</dbReference>
<protein>
    <submittedName>
        <fullName evidence="1">Chromosome loss-protein</fullName>
    </submittedName>
</protein>
<evidence type="ECO:0000313" key="1">
    <source>
        <dbReference type="EMBL" id="QID78766.1"/>
    </source>
</evidence>